<dbReference type="InterPro" id="IPR000618">
    <property type="entry name" value="Insect_cuticle"/>
</dbReference>
<evidence type="ECO:0000313" key="2">
    <source>
        <dbReference type="EMBL" id="CAD7224256.1"/>
    </source>
</evidence>
<gene>
    <name evidence="2" type="ORF">CTOB1V02_LOCUS2226</name>
</gene>
<proteinExistence type="predicted"/>
<dbReference type="InterPro" id="IPR051217">
    <property type="entry name" value="Insect_Cuticle_Struc_Prot"/>
</dbReference>
<accession>A0A7R8ZM01</accession>
<dbReference type="PROSITE" id="PS51155">
    <property type="entry name" value="CHIT_BIND_RR_2"/>
    <property type="match status" value="1"/>
</dbReference>
<dbReference type="GO" id="GO:0005615">
    <property type="term" value="C:extracellular space"/>
    <property type="evidence" value="ECO:0007669"/>
    <property type="project" value="TreeGrafter"/>
</dbReference>
<keyword evidence="1" id="KW-0193">Cuticle</keyword>
<dbReference type="PANTHER" id="PTHR12236">
    <property type="entry name" value="STRUCTURAL CONTITUENT OF CUTICLE"/>
    <property type="match status" value="1"/>
</dbReference>
<evidence type="ECO:0000256" key="1">
    <source>
        <dbReference type="ARBA" id="ARBA00022460"/>
    </source>
</evidence>
<dbReference type="GO" id="GO:0031012">
    <property type="term" value="C:extracellular matrix"/>
    <property type="evidence" value="ECO:0007669"/>
    <property type="project" value="TreeGrafter"/>
</dbReference>
<organism evidence="2">
    <name type="scientific">Cyprideis torosa</name>
    <dbReference type="NCBI Taxonomy" id="163714"/>
    <lineage>
        <taxon>Eukaryota</taxon>
        <taxon>Metazoa</taxon>
        <taxon>Ecdysozoa</taxon>
        <taxon>Arthropoda</taxon>
        <taxon>Crustacea</taxon>
        <taxon>Oligostraca</taxon>
        <taxon>Ostracoda</taxon>
        <taxon>Podocopa</taxon>
        <taxon>Podocopida</taxon>
        <taxon>Cytherocopina</taxon>
        <taxon>Cytheroidea</taxon>
        <taxon>Cytherideidae</taxon>
        <taxon>Cyprideis</taxon>
    </lineage>
</organism>
<dbReference type="GO" id="GO:0042302">
    <property type="term" value="F:structural constituent of cuticle"/>
    <property type="evidence" value="ECO:0007669"/>
    <property type="project" value="UniProtKB-UniRule"/>
</dbReference>
<sequence>MRYIRPNCPLLLIHNSSEHSTPHVSRANDFAMYKFIVLSILLGVAVSTPLSTSSQTFTLGGGGISDDRGISLRYGEPRVRYSRPVIRRTYSRPQVVRTYSEPRIVTYQQPRIVSYSQPRTQYRSVEDDYSTSPNYNFDWLVKDDYSGIDMGHRENRKDYETEGSYHVLLPDGRVQIVTYTVSGDSGFVANVEYQGEAQYPDIVPSRGYN</sequence>
<name>A0A7R8ZM01_9CRUS</name>
<dbReference type="EMBL" id="OB660338">
    <property type="protein sequence ID" value="CAD7224256.1"/>
    <property type="molecule type" value="Genomic_DNA"/>
</dbReference>
<dbReference type="PANTHER" id="PTHR12236:SF79">
    <property type="entry name" value="CUTICULAR PROTEIN 50CB-RELATED"/>
    <property type="match status" value="1"/>
</dbReference>
<protein>
    <submittedName>
        <fullName evidence="2">Uncharacterized protein</fullName>
    </submittedName>
</protein>
<dbReference type="OrthoDB" id="6375522at2759"/>
<dbReference type="Pfam" id="PF00379">
    <property type="entry name" value="Chitin_bind_4"/>
    <property type="match status" value="1"/>
</dbReference>
<reference evidence="2" key="1">
    <citation type="submission" date="2020-11" db="EMBL/GenBank/DDBJ databases">
        <authorList>
            <person name="Tran Van P."/>
        </authorList>
    </citation>
    <scope>NUCLEOTIDE SEQUENCE</scope>
</reference>
<dbReference type="AlphaFoldDB" id="A0A7R8ZM01"/>